<dbReference type="RefSeq" id="WP_347610260.1">
    <property type="nucleotide sequence ID" value="NZ_JBDPZC010000005.1"/>
</dbReference>
<dbReference type="SUPFAM" id="SSF53850">
    <property type="entry name" value="Periplasmic binding protein-like II"/>
    <property type="match status" value="1"/>
</dbReference>
<comment type="caution">
    <text evidence="2">The sequence shown here is derived from an EMBL/GenBank/DDBJ whole genome shotgun (WGS) entry which is preliminary data.</text>
</comment>
<keyword evidence="1" id="KW-0732">Signal</keyword>
<sequence length="147" mass="15169">MELVTRTLCRAAFAALPLSFSVGALAADHLVVVVSASSNAPKLTGEQVSAIFLGSVKSFPNGDKAIPIDQTAGSPAYGQFYSQVAGRSEAQIKAYWSRMVFTGKGAPPQEAGDAGAVKKLVASNPNLVGYIDAAQVDGSVKVLAEIK</sequence>
<feature type="signal peptide" evidence="1">
    <location>
        <begin position="1"/>
        <end position="26"/>
    </location>
</feature>
<protein>
    <submittedName>
        <fullName evidence="2">Phosphate ABC transporter substrate-binding protein</fullName>
    </submittedName>
</protein>
<evidence type="ECO:0000313" key="2">
    <source>
        <dbReference type="EMBL" id="MEO3713661.1"/>
    </source>
</evidence>
<organism evidence="2 3">
    <name type="scientific">Roseateles flavus</name>
    <dbReference type="NCBI Taxonomy" id="3149041"/>
    <lineage>
        <taxon>Bacteria</taxon>
        <taxon>Pseudomonadati</taxon>
        <taxon>Pseudomonadota</taxon>
        <taxon>Betaproteobacteria</taxon>
        <taxon>Burkholderiales</taxon>
        <taxon>Sphaerotilaceae</taxon>
        <taxon>Roseateles</taxon>
    </lineage>
</organism>
<reference evidence="2 3" key="1">
    <citation type="submission" date="2024-05" db="EMBL/GenBank/DDBJ databases">
        <title>Roseateles sp. 2.12 16S ribosomal RNA gene Genome sequencing and assembly.</title>
        <authorList>
            <person name="Woo H."/>
        </authorList>
    </citation>
    <scope>NUCLEOTIDE SEQUENCE [LARGE SCALE GENOMIC DNA]</scope>
    <source>
        <strain evidence="2 3">2.12</strain>
    </source>
</reference>
<proteinExistence type="predicted"/>
<name>A0ABV0GF17_9BURK</name>
<dbReference type="EMBL" id="JBDPZC010000005">
    <property type="protein sequence ID" value="MEO3713661.1"/>
    <property type="molecule type" value="Genomic_DNA"/>
</dbReference>
<evidence type="ECO:0000256" key="1">
    <source>
        <dbReference type="SAM" id="SignalP"/>
    </source>
</evidence>
<evidence type="ECO:0000313" key="3">
    <source>
        <dbReference type="Proteomes" id="UP001462640"/>
    </source>
</evidence>
<dbReference type="Gene3D" id="3.40.190.10">
    <property type="entry name" value="Periplasmic binding protein-like II"/>
    <property type="match status" value="1"/>
</dbReference>
<dbReference type="Proteomes" id="UP001462640">
    <property type="component" value="Unassembled WGS sequence"/>
</dbReference>
<feature type="chain" id="PRO_5047418004" evidence="1">
    <location>
        <begin position="27"/>
        <end position="147"/>
    </location>
</feature>
<keyword evidence="3" id="KW-1185">Reference proteome</keyword>
<gene>
    <name evidence="2" type="ORF">ABDJ40_12925</name>
</gene>
<accession>A0ABV0GF17</accession>